<protein>
    <submittedName>
        <fullName evidence="4">Uncharacterized protein</fullName>
    </submittedName>
</protein>
<evidence type="ECO:0000313" key="4">
    <source>
        <dbReference type="EMBL" id="PKK89645.1"/>
    </source>
</evidence>
<dbReference type="InterPro" id="IPR051012">
    <property type="entry name" value="CellSynth/LPSAsmb/PSIAsmb"/>
</dbReference>
<sequence>MNFNYIHVFLFFLFLVAFAVLLMPGRHDLAELYSRSFMHGKALGVLESGAGMSSSSDRRKLSEILYRFGDYDRALMELEIVVSETSADIDTLRTLATIYIAVMRPLDAMETLERILLMDSSDAGAMESLNYLYRRFQMVDREIANLEKMVQVIRDKPHYRHDLINHHLAAGNLERAISEAGKLSDDYPDDLDARRLYRSILHFAGKRDDLQKWLSELQKKGRKDPESLILLGSFLQSESKFREAADTYLDAVNLGGGFSASLGLGSALIDCGDKQALKVLGDLVNGRPDQADAVCELARAHIMVGDGIGSAIDLMETWAEGRIERAEFVERFSYVLVRSGLKGSSPTLRDYISKDVSPQVRSALVTAMISDGTASVDVEAAEFLVNEYPQEPSNWVMLIDALQSGDNLEKLADVIDRALKLHSGDPEIGIRAATFYQMMGNFRESVKLSGDLLASGKGDQNVLRALFLDNCTKLPPDEALRLMAFLEGMSGTDASATRPPDLALAMADRLNASGRVNEALQELSKVAENPDTIESADLAYRLAEVYMDCGQNGVSTDFFRRFTELLTNDMITDSWDARRRARALSLTDRRPEAVALLKRSMGLYTNDPELPVDLAEILTDLGKYDDALELIREFVLNTEINVGLK</sequence>
<dbReference type="EMBL" id="PGXC01000014">
    <property type="protein sequence ID" value="PKK89645.1"/>
    <property type="molecule type" value="Genomic_DNA"/>
</dbReference>
<keyword evidence="3" id="KW-1133">Transmembrane helix</keyword>
<evidence type="ECO:0000313" key="5">
    <source>
        <dbReference type="Proteomes" id="UP000233256"/>
    </source>
</evidence>
<dbReference type="PANTHER" id="PTHR45586">
    <property type="entry name" value="TPR REPEAT-CONTAINING PROTEIN PA4667"/>
    <property type="match status" value="1"/>
</dbReference>
<keyword evidence="3" id="KW-0472">Membrane</keyword>
<keyword evidence="1" id="KW-0677">Repeat</keyword>
<comment type="caution">
    <text evidence="4">The sequence shown here is derived from an EMBL/GenBank/DDBJ whole genome shotgun (WGS) entry which is preliminary data.</text>
</comment>
<dbReference type="Proteomes" id="UP000233256">
    <property type="component" value="Unassembled WGS sequence"/>
</dbReference>
<dbReference type="AlphaFoldDB" id="A0A2N1PMT8"/>
<accession>A0A2N1PMT8</accession>
<proteinExistence type="predicted"/>
<evidence type="ECO:0000256" key="3">
    <source>
        <dbReference type="SAM" id="Phobius"/>
    </source>
</evidence>
<organism evidence="4 5">
    <name type="scientific">Candidatus Wallbacteria bacterium HGW-Wallbacteria-1</name>
    <dbReference type="NCBI Taxonomy" id="2013854"/>
    <lineage>
        <taxon>Bacteria</taxon>
        <taxon>Candidatus Walliibacteriota</taxon>
    </lineage>
</organism>
<keyword evidence="2" id="KW-0802">TPR repeat</keyword>
<feature type="transmembrane region" description="Helical" evidence="3">
    <location>
        <begin position="6"/>
        <end position="25"/>
    </location>
</feature>
<gene>
    <name evidence="4" type="ORF">CVV64_13285</name>
</gene>
<evidence type="ECO:0000256" key="1">
    <source>
        <dbReference type="ARBA" id="ARBA00022737"/>
    </source>
</evidence>
<reference evidence="4 5" key="1">
    <citation type="journal article" date="2017" name="ISME J.">
        <title>Potential for microbial H2 and metal transformations associated with novel bacteria and archaea in deep terrestrial subsurface sediments.</title>
        <authorList>
            <person name="Hernsdorf A.W."/>
            <person name="Amano Y."/>
            <person name="Miyakawa K."/>
            <person name="Ise K."/>
            <person name="Suzuki Y."/>
            <person name="Anantharaman K."/>
            <person name="Probst A."/>
            <person name="Burstein D."/>
            <person name="Thomas B.C."/>
            <person name="Banfield J.F."/>
        </authorList>
    </citation>
    <scope>NUCLEOTIDE SEQUENCE [LARGE SCALE GENOMIC DNA]</scope>
    <source>
        <strain evidence="4">HGW-Wallbacteria-1</strain>
    </source>
</reference>
<evidence type="ECO:0000256" key="2">
    <source>
        <dbReference type="ARBA" id="ARBA00022803"/>
    </source>
</evidence>
<dbReference type="Gene3D" id="1.25.40.10">
    <property type="entry name" value="Tetratricopeptide repeat domain"/>
    <property type="match status" value="2"/>
</dbReference>
<dbReference type="InterPro" id="IPR011990">
    <property type="entry name" value="TPR-like_helical_dom_sf"/>
</dbReference>
<keyword evidence="3" id="KW-0812">Transmembrane</keyword>
<dbReference type="SUPFAM" id="SSF48452">
    <property type="entry name" value="TPR-like"/>
    <property type="match status" value="2"/>
</dbReference>
<dbReference type="PANTHER" id="PTHR45586:SF1">
    <property type="entry name" value="LIPOPOLYSACCHARIDE ASSEMBLY PROTEIN B"/>
    <property type="match status" value="1"/>
</dbReference>
<name>A0A2N1PMT8_9BACT</name>